<dbReference type="Pfam" id="PF11726">
    <property type="entry name" value="YagK_YfjJ_C"/>
    <property type="match status" value="1"/>
</dbReference>
<dbReference type="Proteomes" id="UP000503003">
    <property type="component" value="Chromosome 1"/>
</dbReference>
<dbReference type="RefSeq" id="WP_165310501.1">
    <property type="nucleotide sequence ID" value="NZ_CP049331.1"/>
</dbReference>
<reference evidence="2 3" key="1">
    <citation type="submission" date="2020-02" db="EMBL/GenBank/DDBJ databases">
        <title>A complete genome of a marine bacterium Vibrio sp. ZWAL4003 isolated from the mangrove sediment with the ability to degrade polysaccharides.</title>
        <authorList>
            <person name="Wu J."/>
            <person name="Qu W."/>
            <person name="Zeng R."/>
        </authorList>
    </citation>
    <scope>NUCLEOTIDE SEQUENCE [LARGE SCALE GENOMIC DNA]</scope>
    <source>
        <strain evidence="2 3">ZWAL4003</strain>
    </source>
</reference>
<evidence type="ECO:0000259" key="1">
    <source>
        <dbReference type="Pfam" id="PF11726"/>
    </source>
</evidence>
<dbReference type="KEGG" id="vzi:G5S32_03440"/>
<gene>
    <name evidence="2" type="ORF">G5S32_03440</name>
</gene>
<name>A0A6G7CGC7_9VIBR</name>
<keyword evidence="3" id="KW-1185">Reference proteome</keyword>
<dbReference type="AlphaFoldDB" id="A0A6G7CGC7"/>
<feature type="domain" description="YagK/YfjJ C-terminal" evidence="1">
    <location>
        <begin position="23"/>
        <end position="196"/>
    </location>
</feature>
<dbReference type="InterPro" id="IPR057271">
    <property type="entry name" value="YagK_YfjJ_C"/>
</dbReference>
<organism evidence="2 3">
    <name type="scientific">Vibrio ziniensis</name>
    <dbReference type="NCBI Taxonomy" id="2711221"/>
    <lineage>
        <taxon>Bacteria</taxon>
        <taxon>Pseudomonadati</taxon>
        <taxon>Pseudomonadota</taxon>
        <taxon>Gammaproteobacteria</taxon>
        <taxon>Vibrionales</taxon>
        <taxon>Vibrionaceae</taxon>
        <taxon>Vibrio</taxon>
    </lineage>
</organism>
<accession>A0A6G7CGC7</accession>
<evidence type="ECO:0000313" key="3">
    <source>
        <dbReference type="Proteomes" id="UP000503003"/>
    </source>
</evidence>
<sequence>MPVQYPHIKHYKTKILEVADRALECHPRTLAVRVDLHLDTDPIFGYTNLLKTFIASVDSQVKACLKRKAKQWGQSRTNVLRYCWVEEQKDSYVPHYHVILFFNRNVFMNLGDYDSTTSLAFIIKKAWAVALYGKGANVLEYGRLAEIADKNGSAIYWLDKHGRYEERERFERYAVSYLCKNKSKNISRESRSFGYSYR</sequence>
<protein>
    <submittedName>
        <fullName evidence="2">Inovirus Gp2 family protein</fullName>
    </submittedName>
</protein>
<proteinExistence type="predicted"/>
<dbReference type="EMBL" id="CP049331">
    <property type="protein sequence ID" value="QIH41096.1"/>
    <property type="molecule type" value="Genomic_DNA"/>
</dbReference>
<evidence type="ECO:0000313" key="2">
    <source>
        <dbReference type="EMBL" id="QIH41096.1"/>
    </source>
</evidence>